<organism evidence="1 2">
    <name type="scientific">Roseibium sediminicola</name>
    <dbReference type="NCBI Taxonomy" id="2933272"/>
    <lineage>
        <taxon>Bacteria</taxon>
        <taxon>Pseudomonadati</taxon>
        <taxon>Pseudomonadota</taxon>
        <taxon>Alphaproteobacteria</taxon>
        <taxon>Hyphomicrobiales</taxon>
        <taxon>Stappiaceae</taxon>
        <taxon>Roseibium</taxon>
    </lineage>
</organism>
<sequence length="75" mass="8434">MIVTWLKSQFWNRRTTLYTGSGSGSDGNPQALPTWMARDLGLEDPENRKAVLHGGCRKPDRAVPVAMLPKRPRRS</sequence>
<evidence type="ECO:0000313" key="2">
    <source>
        <dbReference type="Proteomes" id="UP001431221"/>
    </source>
</evidence>
<name>A0ABT0GYR1_9HYPH</name>
<evidence type="ECO:0000313" key="1">
    <source>
        <dbReference type="EMBL" id="MCK7614202.1"/>
    </source>
</evidence>
<dbReference type="RefSeq" id="WP_248156648.1">
    <property type="nucleotide sequence ID" value="NZ_JALNMJ010000014.1"/>
</dbReference>
<dbReference type="EMBL" id="JALNMJ010000014">
    <property type="protein sequence ID" value="MCK7614202.1"/>
    <property type="molecule type" value="Genomic_DNA"/>
</dbReference>
<proteinExistence type="predicted"/>
<accession>A0ABT0GYR1</accession>
<gene>
    <name evidence="1" type="ORF">M0H32_18690</name>
</gene>
<comment type="caution">
    <text evidence="1">The sequence shown here is derived from an EMBL/GenBank/DDBJ whole genome shotgun (WGS) entry which is preliminary data.</text>
</comment>
<keyword evidence="2" id="KW-1185">Reference proteome</keyword>
<dbReference type="Proteomes" id="UP001431221">
    <property type="component" value="Unassembled WGS sequence"/>
</dbReference>
<protein>
    <submittedName>
        <fullName evidence="1">Uncharacterized protein</fullName>
    </submittedName>
</protein>
<reference evidence="1" key="1">
    <citation type="submission" date="2022-04" db="EMBL/GenBank/DDBJ databases">
        <title>Roseibium sp. CAU 1639 isolated from mud.</title>
        <authorList>
            <person name="Kim W."/>
        </authorList>
    </citation>
    <scope>NUCLEOTIDE SEQUENCE</scope>
    <source>
        <strain evidence="1">CAU 1639</strain>
    </source>
</reference>